<comment type="caution">
    <text evidence="4">The sequence shown here is derived from an EMBL/GenBank/DDBJ whole genome shotgun (WGS) entry which is preliminary data.</text>
</comment>
<accession>A0A8H5I224</accession>
<evidence type="ECO:0000313" key="5">
    <source>
        <dbReference type="Proteomes" id="UP000518752"/>
    </source>
</evidence>
<feature type="compositionally biased region" description="Low complexity" evidence="2">
    <location>
        <begin position="587"/>
        <end position="604"/>
    </location>
</feature>
<feature type="region of interest" description="Disordered" evidence="2">
    <location>
        <begin position="508"/>
        <end position="551"/>
    </location>
</feature>
<feature type="compositionally biased region" description="Pro residues" evidence="2">
    <location>
        <begin position="138"/>
        <end position="149"/>
    </location>
</feature>
<feature type="region of interest" description="Disordered" evidence="2">
    <location>
        <begin position="219"/>
        <end position="258"/>
    </location>
</feature>
<keyword evidence="1" id="KW-0539">Nucleus</keyword>
<dbReference type="AlphaFoldDB" id="A0A8H5I224"/>
<feature type="compositionally biased region" description="Polar residues" evidence="2">
    <location>
        <begin position="1"/>
        <end position="19"/>
    </location>
</feature>
<comment type="subcellular location">
    <subcellularLocation>
        <location evidence="1">Nucleus</location>
    </subcellularLocation>
</comment>
<feature type="domain" description="TFIIS N-terminal" evidence="3">
    <location>
        <begin position="331"/>
        <end position="452"/>
    </location>
</feature>
<evidence type="ECO:0000256" key="1">
    <source>
        <dbReference type="PROSITE-ProRule" id="PRU00649"/>
    </source>
</evidence>
<dbReference type="PANTHER" id="PTHR46557:SF1">
    <property type="entry name" value="SERINE_THREONINE-PROTEIN PHOSPHATASE 1 REGULATORY SUBUNIT 10"/>
    <property type="match status" value="1"/>
</dbReference>
<feature type="region of interest" description="Disordered" evidence="2">
    <location>
        <begin position="563"/>
        <end position="613"/>
    </location>
</feature>
<proteinExistence type="predicted"/>
<organism evidence="4 5">
    <name type="scientific">Collybiopsis confluens</name>
    <dbReference type="NCBI Taxonomy" id="2823264"/>
    <lineage>
        <taxon>Eukaryota</taxon>
        <taxon>Fungi</taxon>
        <taxon>Dikarya</taxon>
        <taxon>Basidiomycota</taxon>
        <taxon>Agaricomycotina</taxon>
        <taxon>Agaricomycetes</taxon>
        <taxon>Agaricomycetidae</taxon>
        <taxon>Agaricales</taxon>
        <taxon>Marasmiineae</taxon>
        <taxon>Omphalotaceae</taxon>
        <taxon>Collybiopsis</taxon>
    </lineage>
</organism>
<reference evidence="4 5" key="1">
    <citation type="journal article" date="2020" name="ISME J.">
        <title>Uncovering the hidden diversity of litter-decomposition mechanisms in mushroom-forming fungi.</title>
        <authorList>
            <person name="Floudas D."/>
            <person name="Bentzer J."/>
            <person name="Ahren D."/>
            <person name="Johansson T."/>
            <person name="Persson P."/>
            <person name="Tunlid A."/>
        </authorList>
    </citation>
    <scope>NUCLEOTIDE SEQUENCE [LARGE SCALE GENOMIC DNA]</scope>
    <source>
        <strain evidence="4 5">CBS 406.79</strain>
    </source>
</reference>
<dbReference type="PANTHER" id="PTHR46557">
    <property type="entry name" value="SERINE/THREONINE-PROTEIN PHOSPHATASE 1 REGULATORY SUBUNIT 10-RELATED"/>
    <property type="match status" value="1"/>
</dbReference>
<dbReference type="OrthoDB" id="6159439at2759"/>
<dbReference type="GO" id="GO:0072357">
    <property type="term" value="C:PTW/PP1 phosphatase complex"/>
    <property type="evidence" value="ECO:0007669"/>
    <property type="project" value="TreeGrafter"/>
</dbReference>
<feature type="compositionally biased region" description="Low complexity" evidence="2">
    <location>
        <begin position="237"/>
        <end position="247"/>
    </location>
</feature>
<name>A0A8H5I224_9AGAR</name>
<dbReference type="InterPro" id="IPR035441">
    <property type="entry name" value="TFIIS/LEDGF_dom_sf"/>
</dbReference>
<dbReference type="InterPro" id="IPR017923">
    <property type="entry name" value="TFIIS_N"/>
</dbReference>
<protein>
    <recommendedName>
        <fullName evidence="3">TFIIS N-terminal domain-containing protein</fullName>
    </recommendedName>
</protein>
<feature type="region of interest" description="Disordered" evidence="2">
    <location>
        <begin position="184"/>
        <end position="205"/>
    </location>
</feature>
<evidence type="ECO:0000256" key="2">
    <source>
        <dbReference type="SAM" id="MobiDB-lite"/>
    </source>
</evidence>
<evidence type="ECO:0000313" key="4">
    <source>
        <dbReference type="EMBL" id="KAF5393581.1"/>
    </source>
</evidence>
<dbReference type="GO" id="GO:0005634">
    <property type="term" value="C:nucleus"/>
    <property type="evidence" value="ECO:0007669"/>
    <property type="project" value="UniProtKB-SubCell"/>
</dbReference>
<feature type="compositionally biased region" description="Polar residues" evidence="2">
    <location>
        <begin position="32"/>
        <end position="47"/>
    </location>
</feature>
<evidence type="ECO:0000259" key="3">
    <source>
        <dbReference type="PROSITE" id="PS51319"/>
    </source>
</evidence>
<dbReference type="GO" id="GO:0000785">
    <property type="term" value="C:chromatin"/>
    <property type="evidence" value="ECO:0007669"/>
    <property type="project" value="TreeGrafter"/>
</dbReference>
<keyword evidence="5" id="KW-1185">Reference proteome</keyword>
<dbReference type="EMBL" id="JAACJN010000001">
    <property type="protein sequence ID" value="KAF5393581.1"/>
    <property type="molecule type" value="Genomic_DNA"/>
</dbReference>
<dbReference type="Gene3D" id="1.20.930.10">
    <property type="entry name" value="Conserved domain common to transcription factors TFIIS, elongin A, CRSP70"/>
    <property type="match status" value="1"/>
</dbReference>
<feature type="region of interest" description="Disordered" evidence="2">
    <location>
        <begin position="851"/>
        <end position="900"/>
    </location>
</feature>
<gene>
    <name evidence="4" type="ORF">D9757_000391</name>
</gene>
<dbReference type="PROSITE" id="PS51319">
    <property type="entry name" value="TFIIS_N"/>
    <property type="match status" value="1"/>
</dbReference>
<feature type="region of interest" description="Disordered" evidence="2">
    <location>
        <begin position="117"/>
        <end position="158"/>
    </location>
</feature>
<feature type="region of interest" description="Disordered" evidence="2">
    <location>
        <begin position="1"/>
        <end position="48"/>
    </location>
</feature>
<feature type="compositionally biased region" description="Basic residues" evidence="2">
    <location>
        <begin position="872"/>
        <end position="881"/>
    </location>
</feature>
<feature type="compositionally biased region" description="Low complexity" evidence="2">
    <location>
        <begin position="184"/>
        <end position="194"/>
    </location>
</feature>
<feature type="compositionally biased region" description="Low complexity" evidence="2">
    <location>
        <begin position="121"/>
        <end position="137"/>
    </location>
</feature>
<feature type="compositionally biased region" description="Polar residues" evidence="2">
    <location>
        <begin position="508"/>
        <end position="521"/>
    </location>
</feature>
<dbReference type="GO" id="GO:0008157">
    <property type="term" value="F:protein phosphatase 1 binding"/>
    <property type="evidence" value="ECO:0007669"/>
    <property type="project" value="TreeGrafter"/>
</dbReference>
<dbReference type="Pfam" id="PF08711">
    <property type="entry name" value="Med26"/>
    <property type="match status" value="1"/>
</dbReference>
<sequence length="912" mass="97961">MESSNFYNLGWLASSQPGQTTSSTSFDDWPKESQTSTNHASPSSSATLGEVSDIFTELGGPFNAISYGASWPASSSSSTVPLSSYSTLNGATSTSMQLIQRPPQSPTQMAIDPQLANLSAQSQSQTQSLYSQGTTTTSPPPQHTSPPQQPQQQPFSFSSASSIYHPSILQQLLQQQSPQLNLQIQSQQPQQVQQGTLSPSALHPPSVFTTIPTNSFYAPSRAQSPPFLQLQPSNITSASSTPSSSQPTPQPPPLGLSPAEKRAQLYNAIKPMLQASSFTGAGAVSALVKLLDEYGTLEVDSQLRMEVLTKIRDGAGNHYFRAWAENPIALEITREWLKQAYSAQQDSPISEMTMPLLHIIDRLPLTVESLKASKLGKLVVKLVKDHPTPVNRLVTLVHFEDEPESGRFPSAFSSSRCLYYSQIFDERKTSKANISDMASNIERKWRRIVEGASSKAKEEDLKSKKRKLDIPTKSLTSVKKPAVGSATSTKPIAVKKEPLSSSLVVKPATTTKDAKSDSSFFSAPKAKPKLPTFKRAPPPPPGKKDMDMNIAQPSSIDPFQEALQSMRGRRGSPAIGSGSAATPPPGTSNTPPSTAGTPTPGLTKLGKKKKSVTWAPDGSLESIKLIEPAVYDDDTLDGIHLNLRDLHRGEGAALHAHLFEETIDWSEPIPIEIPRDIEYPPRGEGSEEKTVQEQREQTALSALYMSNDQVPDTPAEATNTIPEEDLDKDAMQMTSGPDVDHVFWSSDAAALAAALPPVNNYGAVADILSQLSAMHSVGGVNGVAGAAGMPMIGTGSSGSSGENEMVNLNNVDAMSLPTEQVQLLLQQLNPQAPFNGAGGDQAWPANQFSQFGYGDDIDSAGPPSRWPEGRGRGRGKGRGRGGRGDEGFKHSKRKPCSFFQSGRRANFNCPLI</sequence>
<dbReference type="Proteomes" id="UP000518752">
    <property type="component" value="Unassembled WGS sequence"/>
</dbReference>